<dbReference type="HOGENOM" id="CLU_976166_0_0_6"/>
<keyword evidence="4" id="KW-0472">Membrane</keyword>
<protein>
    <submittedName>
        <fullName evidence="7">Membrane protein</fullName>
    </submittedName>
</protein>
<evidence type="ECO:0000256" key="1">
    <source>
        <dbReference type="ARBA" id="ARBA00004442"/>
    </source>
</evidence>
<organism evidence="7 8">
    <name type="scientific">Pseudoalteromonas piratica</name>
    <dbReference type="NCBI Taxonomy" id="1348114"/>
    <lineage>
        <taxon>Bacteria</taxon>
        <taxon>Pseudomonadati</taxon>
        <taxon>Pseudomonadota</taxon>
        <taxon>Gammaproteobacteria</taxon>
        <taxon>Alteromonadales</taxon>
        <taxon>Pseudoalteromonadaceae</taxon>
        <taxon>Pseudoalteromonas</taxon>
    </lineage>
</organism>
<proteinExistence type="inferred from homology"/>
<comment type="subcellular location">
    <subcellularLocation>
        <location evidence="1">Cell outer membrane</location>
    </subcellularLocation>
</comment>
<dbReference type="RefSeq" id="WP_038640786.1">
    <property type="nucleotide sequence ID" value="NZ_CP009888.1"/>
</dbReference>
<evidence type="ECO:0000256" key="5">
    <source>
        <dbReference type="ARBA" id="ARBA00023237"/>
    </source>
</evidence>
<evidence type="ECO:0000256" key="3">
    <source>
        <dbReference type="ARBA" id="ARBA00022729"/>
    </source>
</evidence>
<dbReference type="KEGG" id="pseo:OM33_08310"/>
<dbReference type="STRING" id="1348114.OM33_08310"/>
<evidence type="ECO:0000256" key="6">
    <source>
        <dbReference type="SAM" id="SignalP"/>
    </source>
</evidence>
<dbReference type="EMBL" id="CP009888">
    <property type="protein sequence ID" value="AIY65161.1"/>
    <property type="molecule type" value="Genomic_DNA"/>
</dbReference>
<feature type="signal peptide" evidence="6">
    <location>
        <begin position="1"/>
        <end position="21"/>
    </location>
</feature>
<dbReference type="Pfam" id="PF06629">
    <property type="entry name" value="MipA"/>
    <property type="match status" value="1"/>
</dbReference>
<reference evidence="7 8" key="1">
    <citation type="submission" date="2014-11" db="EMBL/GenBank/DDBJ databases">
        <title>Complete Genome Sequence of Pseudoalteromonas sp. Strain OCN003 Isolated from Kaneohe Bay, Oahu, Hawaii.</title>
        <authorList>
            <person name="Beurmann S."/>
            <person name="Videau P."/>
            <person name="Ushijima B."/>
            <person name="Smith A.M."/>
            <person name="Aeby G.S."/>
            <person name="Callahan S.M."/>
            <person name="Belcaid M."/>
        </authorList>
    </citation>
    <scope>NUCLEOTIDE SEQUENCE [LARGE SCALE GENOMIC DNA]</scope>
    <source>
        <strain evidence="7 8">OCN003</strain>
    </source>
</reference>
<gene>
    <name evidence="7" type="ORF">OM33_08310</name>
</gene>
<comment type="similarity">
    <text evidence="2">Belongs to the MipA/OmpV family.</text>
</comment>
<dbReference type="PANTHER" id="PTHR38776:SF1">
    <property type="entry name" value="MLTA-INTERACTING PROTEIN-RELATED"/>
    <property type="match status" value="1"/>
</dbReference>
<evidence type="ECO:0000313" key="8">
    <source>
        <dbReference type="Proteomes" id="UP000030341"/>
    </source>
</evidence>
<evidence type="ECO:0000256" key="4">
    <source>
        <dbReference type="ARBA" id="ARBA00023136"/>
    </source>
</evidence>
<dbReference type="GO" id="GO:0009279">
    <property type="term" value="C:cell outer membrane"/>
    <property type="evidence" value="ECO:0007669"/>
    <property type="project" value="UniProtKB-SubCell"/>
</dbReference>
<evidence type="ECO:0000313" key="7">
    <source>
        <dbReference type="EMBL" id="AIY65161.1"/>
    </source>
</evidence>
<keyword evidence="8" id="KW-1185">Reference proteome</keyword>
<name>A0A0A7EGI3_9GAMM</name>
<dbReference type="PANTHER" id="PTHR38776">
    <property type="entry name" value="MLTA-INTERACTING PROTEIN-RELATED"/>
    <property type="match status" value="1"/>
</dbReference>
<dbReference type="eggNOG" id="COG3713">
    <property type="taxonomic scope" value="Bacteria"/>
</dbReference>
<accession>A0A0A7EGI3</accession>
<feature type="chain" id="PRO_5002039116" evidence="6">
    <location>
        <begin position="22"/>
        <end position="278"/>
    </location>
</feature>
<evidence type="ECO:0000256" key="2">
    <source>
        <dbReference type="ARBA" id="ARBA00005722"/>
    </source>
</evidence>
<sequence length="278" mass="31822">MNKLTITLLFIAILVSAPSQASNRLYADNTLEASDGFTWDWSFGAGYYIDKHYLQGVDYQDGLELNINIAINYDKFYFDVDNSQLSGGLTVGYNLVDKYDWSLDLFAINAHEGFDQTGTYYNNDLVFELQGIRERESDFNAGFRLTRKQKTHQVSFELLQDISGAHKSLWASGFISTIQDYRNWEFRVGSGLNIYSSEFTGYYFGVDASEAIENARPIYDPSVAYSVTFEFHSEYPINENWVFLGGWLSSWYSKEISDSPLISNSITHRAKVGIRYVF</sequence>
<dbReference type="OrthoDB" id="8562138at2"/>
<keyword evidence="3 6" id="KW-0732">Signal</keyword>
<dbReference type="Proteomes" id="UP000030341">
    <property type="component" value="Chromosome 1"/>
</dbReference>
<dbReference type="AlphaFoldDB" id="A0A0A7EGI3"/>
<keyword evidence="5" id="KW-0998">Cell outer membrane</keyword>
<dbReference type="InterPro" id="IPR010583">
    <property type="entry name" value="MipA"/>
</dbReference>